<name>A0AAV2HTR3_LYMST</name>
<feature type="region of interest" description="Disordered" evidence="1">
    <location>
        <begin position="202"/>
        <end position="226"/>
    </location>
</feature>
<dbReference type="EMBL" id="CAXITT010000226">
    <property type="protein sequence ID" value="CAL1536326.1"/>
    <property type="molecule type" value="Genomic_DNA"/>
</dbReference>
<dbReference type="Proteomes" id="UP001497497">
    <property type="component" value="Unassembled WGS sequence"/>
</dbReference>
<feature type="region of interest" description="Disordered" evidence="1">
    <location>
        <begin position="1"/>
        <end position="30"/>
    </location>
</feature>
<reference evidence="2 3" key="1">
    <citation type="submission" date="2024-04" db="EMBL/GenBank/DDBJ databases">
        <authorList>
            <consortium name="Genoscope - CEA"/>
            <person name="William W."/>
        </authorList>
    </citation>
    <scope>NUCLEOTIDE SEQUENCE [LARGE SCALE GENOMIC DNA]</scope>
</reference>
<gene>
    <name evidence="2" type="ORF">GSLYS_00010239001</name>
</gene>
<organism evidence="2 3">
    <name type="scientific">Lymnaea stagnalis</name>
    <name type="common">Great pond snail</name>
    <name type="synonym">Helix stagnalis</name>
    <dbReference type="NCBI Taxonomy" id="6523"/>
    <lineage>
        <taxon>Eukaryota</taxon>
        <taxon>Metazoa</taxon>
        <taxon>Spiralia</taxon>
        <taxon>Lophotrochozoa</taxon>
        <taxon>Mollusca</taxon>
        <taxon>Gastropoda</taxon>
        <taxon>Heterobranchia</taxon>
        <taxon>Euthyneura</taxon>
        <taxon>Panpulmonata</taxon>
        <taxon>Hygrophila</taxon>
        <taxon>Lymnaeoidea</taxon>
        <taxon>Lymnaeidae</taxon>
        <taxon>Lymnaea</taxon>
    </lineage>
</organism>
<evidence type="ECO:0000313" key="2">
    <source>
        <dbReference type="EMBL" id="CAL1536326.1"/>
    </source>
</evidence>
<comment type="caution">
    <text evidence="2">The sequence shown here is derived from an EMBL/GenBank/DDBJ whole genome shotgun (WGS) entry which is preliminary data.</text>
</comment>
<evidence type="ECO:0000256" key="1">
    <source>
        <dbReference type="SAM" id="MobiDB-lite"/>
    </source>
</evidence>
<feature type="compositionally biased region" description="Basic and acidic residues" evidence="1">
    <location>
        <begin position="14"/>
        <end position="24"/>
    </location>
</feature>
<feature type="region of interest" description="Disordered" evidence="1">
    <location>
        <begin position="145"/>
        <end position="179"/>
    </location>
</feature>
<keyword evidence="3" id="KW-1185">Reference proteome</keyword>
<accession>A0AAV2HTR3</accession>
<proteinExistence type="predicted"/>
<protein>
    <submittedName>
        <fullName evidence="2">Uncharacterized protein</fullName>
    </submittedName>
</protein>
<sequence>DYVQRCSDRRHRPEPRPADADQHLHGVVGGRGDLHRRLRDSLRRRQRHHRQVALHGPHVPRDRVLAYDWSQLQHVQPDGRVHRQVRRHQSAPEILSHPDCQNVIFYFDLHLVRGLHHGHVAAVVLGVLPVRPGLLHVYSDQVAGREPAPDQGNHLQLRTGGSHHTNNLADHQGGQIPPPDLLCDPTPGDVIVQRQRGHFARDRAGGPGVQQEHRQGDAVAVRGHLR</sequence>
<feature type="non-terminal residue" evidence="2">
    <location>
        <position position="226"/>
    </location>
</feature>
<dbReference type="AlphaFoldDB" id="A0AAV2HTR3"/>
<evidence type="ECO:0000313" key="3">
    <source>
        <dbReference type="Proteomes" id="UP001497497"/>
    </source>
</evidence>
<feature type="non-terminal residue" evidence="2">
    <location>
        <position position="1"/>
    </location>
</feature>